<dbReference type="InterPro" id="IPR029063">
    <property type="entry name" value="SAM-dependent_MTases_sf"/>
</dbReference>
<dbReference type="CDD" id="cd02440">
    <property type="entry name" value="AdoMet_MTases"/>
    <property type="match status" value="1"/>
</dbReference>
<evidence type="ECO:0000313" key="3">
    <source>
        <dbReference type="Proteomes" id="UP001159405"/>
    </source>
</evidence>
<dbReference type="SUPFAM" id="SSF53335">
    <property type="entry name" value="S-adenosyl-L-methionine-dependent methyltransferases"/>
    <property type="match status" value="1"/>
</dbReference>
<evidence type="ECO:0000313" key="2">
    <source>
        <dbReference type="EMBL" id="CAH3183997.1"/>
    </source>
</evidence>
<feature type="domain" description="Methyltransferase" evidence="1">
    <location>
        <begin position="73"/>
        <end position="163"/>
    </location>
</feature>
<reference evidence="2 3" key="1">
    <citation type="submission" date="2022-05" db="EMBL/GenBank/DDBJ databases">
        <authorList>
            <consortium name="Genoscope - CEA"/>
            <person name="William W."/>
        </authorList>
    </citation>
    <scope>NUCLEOTIDE SEQUENCE [LARGE SCALE GENOMIC DNA]</scope>
</reference>
<dbReference type="Proteomes" id="UP001159405">
    <property type="component" value="Unassembled WGS sequence"/>
</dbReference>
<dbReference type="Pfam" id="PF13649">
    <property type="entry name" value="Methyltransf_25"/>
    <property type="match status" value="1"/>
</dbReference>
<gene>
    <name evidence="2" type="ORF">PLOB_00029601</name>
</gene>
<dbReference type="EMBL" id="CALNXK010000372">
    <property type="protein sequence ID" value="CAH3183997.1"/>
    <property type="molecule type" value="Genomic_DNA"/>
</dbReference>
<dbReference type="InterPro" id="IPR041698">
    <property type="entry name" value="Methyltransf_25"/>
</dbReference>
<sequence>MAAKTYEAGYSKYYGDRLKNVSKSTSEEEIKQLYRDWASSYDEVRKTFWCKTRRDKSKSCQRAVLCTKNEWKIIEVGAGTGLLGLELHELGYNVLHALDISAEMLNEAKKKNFYKKFICASLSDQRIPEIDTGEYDALICVGTLFRGHARSSAFLEMIRMVRIAGLICFDIRDTELGDYQGMMLKMDDG</sequence>
<name>A0ABN8RX03_9CNID</name>
<keyword evidence="3" id="KW-1185">Reference proteome</keyword>
<organism evidence="2 3">
    <name type="scientific">Porites lobata</name>
    <dbReference type="NCBI Taxonomy" id="104759"/>
    <lineage>
        <taxon>Eukaryota</taxon>
        <taxon>Metazoa</taxon>
        <taxon>Cnidaria</taxon>
        <taxon>Anthozoa</taxon>
        <taxon>Hexacorallia</taxon>
        <taxon>Scleractinia</taxon>
        <taxon>Fungiina</taxon>
        <taxon>Poritidae</taxon>
        <taxon>Porites</taxon>
    </lineage>
</organism>
<dbReference type="Gene3D" id="3.40.50.150">
    <property type="entry name" value="Vaccinia Virus protein VP39"/>
    <property type="match status" value="1"/>
</dbReference>
<evidence type="ECO:0000259" key="1">
    <source>
        <dbReference type="Pfam" id="PF13649"/>
    </source>
</evidence>
<accession>A0ABN8RX03</accession>
<comment type="caution">
    <text evidence="2">The sequence shown here is derived from an EMBL/GenBank/DDBJ whole genome shotgun (WGS) entry which is preliminary data.</text>
</comment>
<protein>
    <recommendedName>
        <fullName evidence="1">Methyltransferase domain-containing protein</fullName>
    </recommendedName>
</protein>
<proteinExistence type="predicted"/>